<dbReference type="InterPro" id="IPR011333">
    <property type="entry name" value="SKP1/BTB/POZ_sf"/>
</dbReference>
<feature type="domain" description="BTB" evidence="1">
    <location>
        <begin position="23"/>
        <end position="93"/>
    </location>
</feature>
<evidence type="ECO:0000259" key="1">
    <source>
        <dbReference type="PROSITE" id="PS50097"/>
    </source>
</evidence>
<dbReference type="SUPFAM" id="SSF54695">
    <property type="entry name" value="POZ domain"/>
    <property type="match status" value="2"/>
</dbReference>
<gene>
    <name evidence="2" type="ORF">Glove_177g137</name>
</gene>
<dbReference type="PANTHER" id="PTHR46306">
    <property type="entry name" value="BTB/POZ DOMAIN-CONTAINING PROTEIN 9"/>
    <property type="match status" value="1"/>
</dbReference>
<organism evidence="2 3">
    <name type="scientific">Diversispora epigaea</name>
    <dbReference type="NCBI Taxonomy" id="1348612"/>
    <lineage>
        <taxon>Eukaryota</taxon>
        <taxon>Fungi</taxon>
        <taxon>Fungi incertae sedis</taxon>
        <taxon>Mucoromycota</taxon>
        <taxon>Glomeromycotina</taxon>
        <taxon>Glomeromycetes</taxon>
        <taxon>Diversisporales</taxon>
        <taxon>Diversisporaceae</taxon>
        <taxon>Diversispora</taxon>
    </lineage>
</organism>
<accession>A0A397IXU5</accession>
<dbReference type="Gene3D" id="3.30.710.10">
    <property type="entry name" value="Potassium Channel Kv1.1, Chain A"/>
    <property type="match status" value="2"/>
</dbReference>
<evidence type="ECO:0000313" key="2">
    <source>
        <dbReference type="EMBL" id="RHZ77480.1"/>
    </source>
</evidence>
<dbReference type="EMBL" id="PQFF01000167">
    <property type="protein sequence ID" value="RHZ77480.1"/>
    <property type="molecule type" value="Genomic_DNA"/>
</dbReference>
<dbReference type="InterPro" id="IPR052407">
    <property type="entry name" value="BTB_POZ_domain_cont_9"/>
</dbReference>
<dbReference type="Proteomes" id="UP000266861">
    <property type="component" value="Unassembled WGS sequence"/>
</dbReference>
<proteinExistence type="predicted"/>
<keyword evidence="3" id="KW-1185">Reference proteome</keyword>
<dbReference type="SMART" id="SM00225">
    <property type="entry name" value="BTB"/>
    <property type="match status" value="1"/>
</dbReference>
<reference evidence="2 3" key="1">
    <citation type="submission" date="2018-08" db="EMBL/GenBank/DDBJ databases">
        <title>Genome and evolution of the arbuscular mycorrhizal fungus Diversispora epigaea (formerly Glomus versiforme) and its bacterial endosymbionts.</title>
        <authorList>
            <person name="Sun X."/>
            <person name="Fei Z."/>
            <person name="Harrison M."/>
        </authorList>
    </citation>
    <scope>NUCLEOTIDE SEQUENCE [LARGE SCALE GENOMIC DNA]</scope>
    <source>
        <strain evidence="2 3">IT104</strain>
    </source>
</reference>
<dbReference type="PROSITE" id="PS50097">
    <property type="entry name" value="BTB"/>
    <property type="match status" value="1"/>
</dbReference>
<sequence>MSLKFFDKLSQNLIELLNDKEDYNVIIEVENKEKSFTAHSNVLKFRSSYFRRELENIQPNENNIKIINKSSISVQIFNVILQYIYGGIVDLKNCETRFIYDLMLAADEFELEELTNKLETLLIETKGSCISVQIFNVILQYIYGGIVDLKNCETRFIYDLMLAADEFELEELTNKLETLLIETKGSWLRTHFSLFIILFLIETTLKN</sequence>
<dbReference type="PANTHER" id="PTHR46306:SF1">
    <property type="entry name" value="BTB_POZ DOMAIN-CONTAINING PROTEIN 9"/>
    <property type="match status" value="1"/>
</dbReference>
<dbReference type="Pfam" id="PF00651">
    <property type="entry name" value="BTB"/>
    <property type="match status" value="1"/>
</dbReference>
<comment type="caution">
    <text evidence="2">The sequence shown here is derived from an EMBL/GenBank/DDBJ whole genome shotgun (WGS) entry which is preliminary data.</text>
</comment>
<dbReference type="OrthoDB" id="2327737at2759"/>
<name>A0A397IXU5_9GLOM</name>
<dbReference type="AlphaFoldDB" id="A0A397IXU5"/>
<evidence type="ECO:0000313" key="3">
    <source>
        <dbReference type="Proteomes" id="UP000266861"/>
    </source>
</evidence>
<dbReference type="GO" id="GO:0005737">
    <property type="term" value="C:cytoplasm"/>
    <property type="evidence" value="ECO:0007669"/>
    <property type="project" value="TreeGrafter"/>
</dbReference>
<protein>
    <recommendedName>
        <fullName evidence="1">BTB domain-containing protein</fullName>
    </recommendedName>
</protein>
<dbReference type="InterPro" id="IPR000210">
    <property type="entry name" value="BTB/POZ_dom"/>
</dbReference>